<keyword evidence="3" id="KW-1185">Reference proteome</keyword>
<accession>A0A101UWI3</accession>
<dbReference type="InterPro" id="IPR008579">
    <property type="entry name" value="UGlyAH_Cupin_dom"/>
</dbReference>
<proteinExistence type="predicted"/>
<dbReference type="InterPro" id="IPR014710">
    <property type="entry name" value="RmlC-like_jellyroll"/>
</dbReference>
<name>A0A101UWI3_9ACTN</name>
<protein>
    <submittedName>
        <fullName evidence="2">Transcriptional regulator</fullName>
    </submittedName>
</protein>
<dbReference type="RefSeq" id="WP_067026714.1">
    <property type="nucleotide sequence ID" value="NZ_KQ949093.1"/>
</dbReference>
<dbReference type="AlphaFoldDB" id="A0A101UWI3"/>
<dbReference type="STRING" id="909626.AQJ91_27125"/>
<reference evidence="2 3" key="1">
    <citation type="submission" date="2015-10" db="EMBL/GenBank/DDBJ databases">
        <title>Draft genome sequence of Streptomyces sp. RV15, isolated from a marine sponge.</title>
        <authorList>
            <person name="Ruckert C."/>
            <person name="Abdelmohsen U.R."/>
            <person name="Winkler A."/>
            <person name="Hentschel U."/>
            <person name="Kalinowski J."/>
            <person name="Kampfer P."/>
            <person name="Glaeser S."/>
        </authorList>
    </citation>
    <scope>NUCLEOTIDE SEQUENCE [LARGE SCALE GENOMIC DNA]</scope>
    <source>
        <strain evidence="2 3">RV15</strain>
    </source>
</reference>
<dbReference type="Gene3D" id="2.60.120.10">
    <property type="entry name" value="Jelly Rolls"/>
    <property type="match status" value="1"/>
</dbReference>
<evidence type="ECO:0000313" key="3">
    <source>
        <dbReference type="Proteomes" id="UP000053260"/>
    </source>
</evidence>
<evidence type="ECO:0000313" key="2">
    <source>
        <dbReference type="EMBL" id="KUO18071.1"/>
    </source>
</evidence>
<dbReference type="Pfam" id="PF05899">
    <property type="entry name" value="Cupin_3"/>
    <property type="match status" value="1"/>
</dbReference>
<dbReference type="OrthoDB" id="9799053at2"/>
<organism evidence="2 3">
    <name type="scientific">Streptomyces dysideae</name>
    <dbReference type="NCBI Taxonomy" id="909626"/>
    <lineage>
        <taxon>Bacteria</taxon>
        <taxon>Bacillati</taxon>
        <taxon>Actinomycetota</taxon>
        <taxon>Actinomycetes</taxon>
        <taxon>Kitasatosporales</taxon>
        <taxon>Streptomycetaceae</taxon>
        <taxon>Streptomyces</taxon>
    </lineage>
</organism>
<dbReference type="InterPro" id="IPR011051">
    <property type="entry name" value="RmlC_Cupin_sf"/>
</dbReference>
<feature type="domain" description="(S)-ureidoglycine aminohydrolase cupin" evidence="1">
    <location>
        <begin position="49"/>
        <end position="115"/>
    </location>
</feature>
<gene>
    <name evidence="2" type="ORF">AQJ91_27125</name>
</gene>
<comment type="caution">
    <text evidence="2">The sequence shown here is derived from an EMBL/GenBank/DDBJ whole genome shotgun (WGS) entry which is preliminary data.</text>
</comment>
<dbReference type="EMBL" id="LMXB01000068">
    <property type="protein sequence ID" value="KUO18071.1"/>
    <property type="molecule type" value="Genomic_DNA"/>
</dbReference>
<dbReference type="Proteomes" id="UP000053260">
    <property type="component" value="Unassembled WGS sequence"/>
</dbReference>
<dbReference type="SUPFAM" id="SSF51182">
    <property type="entry name" value="RmlC-like cupins"/>
    <property type="match status" value="1"/>
</dbReference>
<dbReference type="PANTHER" id="PTHR40943:SF1">
    <property type="entry name" value="CYTOPLASMIC PROTEIN"/>
    <property type="match status" value="1"/>
</dbReference>
<evidence type="ECO:0000259" key="1">
    <source>
        <dbReference type="Pfam" id="PF05899"/>
    </source>
</evidence>
<dbReference type="PANTHER" id="PTHR40943">
    <property type="entry name" value="CYTOPLASMIC PROTEIN-RELATED"/>
    <property type="match status" value="1"/>
</dbReference>
<sequence length="129" mass="14030">MTTVFRAADLSSEQLDEALLAPPSATPLSGPITVRSRVAYKSDDNHIISGTWESEPGTSRWEFLNRGEVITVVEGRMTVTEDDGEPVVLSAGDTAYFPLGWTGVWIVHERLRKIFVVYTALESGASTSG</sequence>
<dbReference type="CDD" id="cd02227">
    <property type="entry name" value="cupin_TM1112-like"/>
    <property type="match status" value="1"/>
</dbReference>